<sequence>METKKNDKWRKKPLLLFLQTYVPVLRPEITPVQEKIPEHFHCQCNALSAESCGSPHTDMTTIRRLMKTQSTRDCHLKGNINVLHVSLNCPSPEDGRKRSSVSDGWIVNTSRIDENRWLNCDINLWQQRGGMTAAQSEDCQ</sequence>
<dbReference type="EMBL" id="JAWDGP010003778">
    <property type="protein sequence ID" value="KAK3771021.1"/>
    <property type="molecule type" value="Genomic_DNA"/>
</dbReference>
<accession>A0AAE0ZLC9</accession>
<organism evidence="1 2">
    <name type="scientific">Elysia crispata</name>
    <name type="common">lettuce slug</name>
    <dbReference type="NCBI Taxonomy" id="231223"/>
    <lineage>
        <taxon>Eukaryota</taxon>
        <taxon>Metazoa</taxon>
        <taxon>Spiralia</taxon>
        <taxon>Lophotrochozoa</taxon>
        <taxon>Mollusca</taxon>
        <taxon>Gastropoda</taxon>
        <taxon>Heterobranchia</taxon>
        <taxon>Euthyneura</taxon>
        <taxon>Panpulmonata</taxon>
        <taxon>Sacoglossa</taxon>
        <taxon>Placobranchoidea</taxon>
        <taxon>Plakobranchidae</taxon>
        <taxon>Elysia</taxon>
    </lineage>
</organism>
<gene>
    <name evidence="1" type="ORF">RRG08_002070</name>
</gene>
<dbReference type="Proteomes" id="UP001283361">
    <property type="component" value="Unassembled WGS sequence"/>
</dbReference>
<protein>
    <submittedName>
        <fullName evidence="1">Uncharacterized protein</fullName>
    </submittedName>
</protein>
<evidence type="ECO:0000313" key="2">
    <source>
        <dbReference type="Proteomes" id="UP001283361"/>
    </source>
</evidence>
<dbReference type="AlphaFoldDB" id="A0AAE0ZLC9"/>
<reference evidence="1" key="1">
    <citation type="journal article" date="2023" name="G3 (Bethesda)">
        <title>A reference genome for the long-term kleptoplast-retaining sea slug Elysia crispata morphotype clarki.</title>
        <authorList>
            <person name="Eastman K.E."/>
            <person name="Pendleton A.L."/>
            <person name="Shaikh M.A."/>
            <person name="Suttiyut T."/>
            <person name="Ogas R."/>
            <person name="Tomko P."/>
            <person name="Gavelis G."/>
            <person name="Widhalm J.R."/>
            <person name="Wisecaver J.H."/>
        </authorList>
    </citation>
    <scope>NUCLEOTIDE SEQUENCE</scope>
    <source>
        <strain evidence="1">ECLA1</strain>
    </source>
</reference>
<proteinExistence type="predicted"/>
<comment type="caution">
    <text evidence="1">The sequence shown here is derived from an EMBL/GenBank/DDBJ whole genome shotgun (WGS) entry which is preliminary data.</text>
</comment>
<name>A0AAE0ZLC9_9GAST</name>
<keyword evidence="2" id="KW-1185">Reference proteome</keyword>
<evidence type="ECO:0000313" key="1">
    <source>
        <dbReference type="EMBL" id="KAK3771021.1"/>
    </source>
</evidence>